<name>A0A1F6X1U5_9BACT</name>
<accession>A0A1F6X1U5</accession>
<dbReference type="Proteomes" id="UP000185809">
    <property type="component" value="Unassembled WGS sequence"/>
</dbReference>
<protein>
    <recommendedName>
        <fullName evidence="1">Nudix hydrolase domain-containing protein</fullName>
    </recommendedName>
</protein>
<dbReference type="EMBL" id="MFUP01000006">
    <property type="protein sequence ID" value="OGI88087.1"/>
    <property type="molecule type" value="Genomic_DNA"/>
</dbReference>
<gene>
    <name evidence="2" type="ORF">A2995_01940</name>
</gene>
<dbReference type="Pfam" id="PF00293">
    <property type="entry name" value="NUDIX"/>
    <property type="match status" value="1"/>
</dbReference>
<evidence type="ECO:0000259" key="1">
    <source>
        <dbReference type="PROSITE" id="PS51462"/>
    </source>
</evidence>
<evidence type="ECO:0000313" key="2">
    <source>
        <dbReference type="EMBL" id="OGI88087.1"/>
    </source>
</evidence>
<organism evidence="2 3">
    <name type="scientific">Candidatus Nomurabacteria bacterium RIFCSPLOWO2_01_FULL_33_24</name>
    <dbReference type="NCBI Taxonomy" id="1801765"/>
    <lineage>
        <taxon>Bacteria</taxon>
        <taxon>Candidatus Nomuraibacteriota</taxon>
    </lineage>
</organism>
<reference evidence="2 3" key="1">
    <citation type="journal article" date="2016" name="Nat. Commun.">
        <title>Thousands of microbial genomes shed light on interconnected biogeochemical processes in an aquifer system.</title>
        <authorList>
            <person name="Anantharaman K."/>
            <person name="Brown C.T."/>
            <person name="Hug L.A."/>
            <person name="Sharon I."/>
            <person name="Castelle C.J."/>
            <person name="Probst A.J."/>
            <person name="Thomas B.C."/>
            <person name="Singh A."/>
            <person name="Wilkins M.J."/>
            <person name="Karaoz U."/>
            <person name="Brodie E.L."/>
            <person name="Williams K.H."/>
            <person name="Hubbard S.S."/>
            <person name="Banfield J.F."/>
        </authorList>
    </citation>
    <scope>NUCLEOTIDE SEQUENCE [LARGE SCALE GENOMIC DNA]</scope>
</reference>
<dbReference type="AlphaFoldDB" id="A0A1F6X1U5"/>
<proteinExistence type="predicted"/>
<dbReference type="PROSITE" id="PS51462">
    <property type="entry name" value="NUDIX"/>
    <property type="match status" value="1"/>
</dbReference>
<feature type="domain" description="Nudix hydrolase" evidence="1">
    <location>
        <begin position="25"/>
        <end position="123"/>
    </location>
</feature>
<sequence length="123" mass="14296">MKIPIVNEQDEIIGYKDRENRHSCDIIRITAVWITDENGNILLQQRKLTKKYNPGKWGPAVAGTVEEGETYESNAYKEMEEEIGLKNVSLIKSQKFYGLSNTGKRFFQLYTAQIPRERERVNN</sequence>
<dbReference type="Gene3D" id="3.90.79.10">
    <property type="entry name" value="Nucleoside Triphosphate Pyrophosphohydrolase"/>
    <property type="match status" value="1"/>
</dbReference>
<evidence type="ECO:0000313" key="3">
    <source>
        <dbReference type="Proteomes" id="UP000185809"/>
    </source>
</evidence>
<dbReference type="SUPFAM" id="SSF55811">
    <property type="entry name" value="Nudix"/>
    <property type="match status" value="1"/>
</dbReference>
<dbReference type="InterPro" id="IPR000086">
    <property type="entry name" value="NUDIX_hydrolase_dom"/>
</dbReference>
<dbReference type="InterPro" id="IPR015797">
    <property type="entry name" value="NUDIX_hydrolase-like_dom_sf"/>
</dbReference>
<comment type="caution">
    <text evidence="2">The sequence shown here is derived from an EMBL/GenBank/DDBJ whole genome shotgun (WGS) entry which is preliminary data.</text>
</comment>